<evidence type="ECO:0000313" key="9">
    <source>
        <dbReference type="Proteomes" id="UP001470230"/>
    </source>
</evidence>
<dbReference type="Proteomes" id="UP001470230">
    <property type="component" value="Unassembled WGS sequence"/>
</dbReference>
<feature type="domain" description="RING-type" evidence="7">
    <location>
        <begin position="1"/>
        <end position="74"/>
    </location>
</feature>
<dbReference type="Pfam" id="PF22191">
    <property type="entry name" value="IBR_1"/>
    <property type="match status" value="1"/>
</dbReference>
<comment type="caution">
    <text evidence="8">The sequence shown here is derived from an EMBL/GenBank/DDBJ whole genome shotgun (WGS) entry which is preliminary data.</text>
</comment>
<evidence type="ECO:0000259" key="7">
    <source>
        <dbReference type="PROSITE" id="PS51873"/>
    </source>
</evidence>
<reference evidence="8 9" key="1">
    <citation type="submission" date="2024-04" db="EMBL/GenBank/DDBJ databases">
        <title>Tritrichomonas musculus Genome.</title>
        <authorList>
            <person name="Alves-Ferreira E."/>
            <person name="Grigg M."/>
            <person name="Lorenzi H."/>
            <person name="Galac M."/>
        </authorList>
    </citation>
    <scope>NUCLEOTIDE SEQUENCE [LARGE SCALE GENOMIC DNA]</scope>
    <source>
        <strain evidence="8 9">EAF2021</strain>
    </source>
</reference>
<evidence type="ECO:0000256" key="5">
    <source>
        <dbReference type="ARBA" id="ARBA00022786"/>
    </source>
</evidence>
<protein>
    <recommendedName>
        <fullName evidence="7">RING-type domain-containing protein</fullName>
    </recommendedName>
</protein>
<accession>A0ABR2KC40</accession>
<evidence type="ECO:0000256" key="6">
    <source>
        <dbReference type="ARBA" id="ARBA00022833"/>
    </source>
</evidence>
<keyword evidence="9" id="KW-1185">Reference proteome</keyword>
<dbReference type="Gene3D" id="1.20.120.1750">
    <property type="match status" value="1"/>
</dbReference>
<organism evidence="8 9">
    <name type="scientific">Tritrichomonas musculus</name>
    <dbReference type="NCBI Taxonomy" id="1915356"/>
    <lineage>
        <taxon>Eukaryota</taxon>
        <taxon>Metamonada</taxon>
        <taxon>Parabasalia</taxon>
        <taxon>Tritrichomonadida</taxon>
        <taxon>Tritrichomonadidae</taxon>
        <taxon>Tritrichomonas</taxon>
    </lineage>
</organism>
<dbReference type="SUPFAM" id="SSF57850">
    <property type="entry name" value="RING/U-box"/>
    <property type="match status" value="1"/>
</dbReference>
<evidence type="ECO:0000256" key="4">
    <source>
        <dbReference type="ARBA" id="ARBA00022771"/>
    </source>
</evidence>
<dbReference type="EMBL" id="JAPFFF010000006">
    <property type="protein sequence ID" value="KAK8888321.1"/>
    <property type="molecule type" value="Genomic_DNA"/>
</dbReference>
<keyword evidence="3" id="KW-0677">Repeat</keyword>
<evidence type="ECO:0000256" key="3">
    <source>
        <dbReference type="ARBA" id="ARBA00022737"/>
    </source>
</evidence>
<dbReference type="CDD" id="cd20336">
    <property type="entry name" value="Rcat_RBR"/>
    <property type="match status" value="1"/>
</dbReference>
<keyword evidence="5" id="KW-0833">Ubl conjugation pathway</keyword>
<keyword evidence="1" id="KW-0808">Transferase</keyword>
<dbReference type="PROSITE" id="PS51873">
    <property type="entry name" value="TRIAD"/>
    <property type="match status" value="1"/>
</dbReference>
<keyword evidence="4" id="KW-0863">Zinc-finger</keyword>
<name>A0ABR2KC40_9EUKA</name>
<keyword evidence="2" id="KW-0479">Metal-binding</keyword>
<evidence type="ECO:0000313" key="8">
    <source>
        <dbReference type="EMBL" id="KAK8888321.1"/>
    </source>
</evidence>
<proteinExistence type="predicted"/>
<gene>
    <name evidence="8" type="ORF">M9Y10_039387</name>
</gene>
<evidence type="ECO:0000256" key="1">
    <source>
        <dbReference type="ARBA" id="ARBA00022679"/>
    </source>
</evidence>
<evidence type="ECO:0000256" key="2">
    <source>
        <dbReference type="ARBA" id="ARBA00022723"/>
    </source>
</evidence>
<dbReference type="InterPro" id="IPR044066">
    <property type="entry name" value="TRIAD_supradom"/>
</dbReference>
<keyword evidence="6" id="KW-0862">Zinc</keyword>
<sequence>MTENDKKIWETITEEDLNDIKSLGGGFKKYPSCKAPIEKNGGANYMRCPNCGKEFCWMCGKDWSSHNDHFTCPY</sequence>